<keyword evidence="2" id="KW-1185">Reference proteome</keyword>
<protein>
    <submittedName>
        <fullName evidence="1">DUF4249 domain-containing protein</fullName>
    </submittedName>
</protein>
<sequence>MKLWSLIFIISLCFYGCIEPFEAEFSDFESAIVVEATITNEMKQQQVFLTRTFEFEADGPSAESNANVRVIAGSVTFNFEETNPGVYVSTQAFAALPNTAYQLRIETQDGRSYSSNEILLPPATQIDGVRAERMTNDDGDDGIAILVDSFDPTGSSVNYRYTYEETYRVIAPDWSPFDLEEASEGSCEMVKVAKENEERTCYGTDFSNEIILTNTSDLQEDRVSNFMVRFINRNNYIISHRYTILVRQLIQSNVAFSFYETLGQFSGSESLFSETQPGFLEGNVFSEQDEEEKVLGFFDVASVTEKRIFFNYTDFYPDEPLPPYVSPCRRSAPVLSEFGSCILLPIYETNAVRFAADNDTPQAGEGPFFIVQRACGDCTVLGGAEVPEFWTE</sequence>
<evidence type="ECO:0000313" key="1">
    <source>
        <dbReference type="EMBL" id="MDT0607746.1"/>
    </source>
</evidence>
<accession>A0ABU3AC33</accession>
<dbReference type="RefSeq" id="WP_311351768.1">
    <property type="nucleotide sequence ID" value="NZ_JAVRHR010000002.1"/>
</dbReference>
<reference evidence="1 2" key="1">
    <citation type="submission" date="2023-09" db="EMBL/GenBank/DDBJ databases">
        <authorList>
            <person name="Rey-Velasco X."/>
        </authorList>
    </citation>
    <scope>NUCLEOTIDE SEQUENCE [LARGE SCALE GENOMIC DNA]</scope>
    <source>
        <strain evidence="1 2">F388</strain>
    </source>
</reference>
<dbReference type="EMBL" id="JAVRHR010000002">
    <property type="protein sequence ID" value="MDT0607746.1"/>
    <property type="molecule type" value="Genomic_DNA"/>
</dbReference>
<dbReference type="Pfam" id="PF14054">
    <property type="entry name" value="DUF4249"/>
    <property type="match status" value="1"/>
</dbReference>
<comment type="caution">
    <text evidence="1">The sequence shown here is derived from an EMBL/GenBank/DDBJ whole genome shotgun (WGS) entry which is preliminary data.</text>
</comment>
<organism evidence="1 2">
    <name type="scientific">Croceitalea rosinachiae</name>
    <dbReference type="NCBI Taxonomy" id="3075596"/>
    <lineage>
        <taxon>Bacteria</taxon>
        <taxon>Pseudomonadati</taxon>
        <taxon>Bacteroidota</taxon>
        <taxon>Flavobacteriia</taxon>
        <taxon>Flavobacteriales</taxon>
        <taxon>Flavobacteriaceae</taxon>
        <taxon>Croceitalea</taxon>
    </lineage>
</organism>
<dbReference type="InterPro" id="IPR025345">
    <property type="entry name" value="DUF4249"/>
</dbReference>
<dbReference type="Proteomes" id="UP001255246">
    <property type="component" value="Unassembled WGS sequence"/>
</dbReference>
<name>A0ABU3AC33_9FLAO</name>
<proteinExistence type="predicted"/>
<evidence type="ECO:0000313" key="2">
    <source>
        <dbReference type="Proteomes" id="UP001255246"/>
    </source>
</evidence>
<gene>
    <name evidence="1" type="ORF">RM706_11915</name>
</gene>